<keyword evidence="2" id="KW-0812">Transmembrane</keyword>
<dbReference type="PANTHER" id="PTHR30373:SF2">
    <property type="entry name" value="UPF0603 PROTEIN YGCG"/>
    <property type="match status" value="1"/>
</dbReference>
<dbReference type="Proteomes" id="UP001169242">
    <property type="component" value="Unassembled WGS sequence"/>
</dbReference>
<reference evidence="4" key="1">
    <citation type="journal article" date="2023" name="Int. J. Syst. Evol. Microbiol.">
        <title>&lt;i&gt;Holtiella tumoricola&lt;/i&gt; gen. nov. sp. nov., isolated from a human clinical sample.</title>
        <authorList>
            <person name="Allen-Vercoe E."/>
            <person name="Daigneault M.C."/>
            <person name="Vancuren S.J."/>
            <person name="Cochrane K."/>
            <person name="O'Neal L.L."/>
            <person name="Sankaranarayanan K."/>
            <person name="Lawson P.A."/>
        </authorList>
    </citation>
    <scope>NUCLEOTIDE SEQUENCE</scope>
    <source>
        <strain evidence="4">CC70A</strain>
    </source>
</reference>
<comment type="caution">
    <text evidence="4">The sequence shown here is derived from an EMBL/GenBank/DDBJ whole genome shotgun (WGS) entry which is preliminary data.</text>
</comment>
<protein>
    <submittedName>
        <fullName evidence="4">TPM domain-containing protein</fullName>
    </submittedName>
</protein>
<keyword evidence="2" id="KW-1133">Transmembrane helix</keyword>
<dbReference type="Gene3D" id="3.10.310.50">
    <property type="match status" value="1"/>
</dbReference>
<evidence type="ECO:0000256" key="2">
    <source>
        <dbReference type="SAM" id="Phobius"/>
    </source>
</evidence>
<feature type="domain" description="TPM" evidence="3">
    <location>
        <begin position="32"/>
        <end position="152"/>
    </location>
</feature>
<dbReference type="InterPro" id="IPR007621">
    <property type="entry name" value="TPM_dom"/>
</dbReference>
<evidence type="ECO:0000256" key="1">
    <source>
        <dbReference type="SAM" id="MobiDB-lite"/>
    </source>
</evidence>
<accession>A0AA42DQQ2</accession>
<name>A0AA42DQQ2_9FIRM</name>
<keyword evidence="5" id="KW-1185">Reference proteome</keyword>
<dbReference type="PANTHER" id="PTHR30373">
    <property type="entry name" value="UPF0603 PROTEIN YGCG"/>
    <property type="match status" value="1"/>
</dbReference>
<dbReference type="AlphaFoldDB" id="A0AA42DQQ2"/>
<evidence type="ECO:0000313" key="4">
    <source>
        <dbReference type="EMBL" id="MDA3732987.1"/>
    </source>
</evidence>
<evidence type="ECO:0000313" key="5">
    <source>
        <dbReference type="Proteomes" id="UP001169242"/>
    </source>
</evidence>
<feature type="compositionally biased region" description="Low complexity" evidence="1">
    <location>
        <begin position="248"/>
        <end position="257"/>
    </location>
</feature>
<proteinExistence type="predicted"/>
<dbReference type="Pfam" id="PF04536">
    <property type="entry name" value="TPM_phosphatase"/>
    <property type="match status" value="1"/>
</dbReference>
<organism evidence="4 5">
    <name type="scientific">Holtiella tumoricola</name>
    <dbReference type="NCBI Taxonomy" id="3018743"/>
    <lineage>
        <taxon>Bacteria</taxon>
        <taxon>Bacillati</taxon>
        <taxon>Bacillota</taxon>
        <taxon>Clostridia</taxon>
        <taxon>Lachnospirales</taxon>
        <taxon>Cellulosilyticaceae</taxon>
        <taxon>Holtiella</taxon>
    </lineage>
</organism>
<sequence>MRKVTLSSIKLMVFLSLLVSCIFPMYGATTKIFDQANLLSSSEKATLQTQMDELVSTYQIDIGIVTTDSMNGKSSRTYADDFYDQNGLGIGQDYSGLLLLINMEDREVYISTCGEGIRYFTDARIDSILDAMTSSLANQHYSAACTTFLSKVESNLISGIPSNQYTEPEGFKFSWSSTLLYLVISVIISFIICICVSKSYKRPTSISGQAYLNHGSVHFTRKEDTFLGRHISKRKKESSNNSSGGGRSSTHTSSSGRSHGGGGRSF</sequence>
<feature type="transmembrane region" description="Helical" evidence="2">
    <location>
        <begin position="179"/>
        <end position="197"/>
    </location>
</feature>
<feature type="region of interest" description="Disordered" evidence="1">
    <location>
        <begin position="230"/>
        <end position="266"/>
    </location>
</feature>
<gene>
    <name evidence="4" type="ORF">PBV87_16035</name>
</gene>
<keyword evidence="2" id="KW-0472">Membrane</keyword>
<dbReference type="PROSITE" id="PS51257">
    <property type="entry name" value="PROKAR_LIPOPROTEIN"/>
    <property type="match status" value="1"/>
</dbReference>
<dbReference type="EMBL" id="JAQIFT010000058">
    <property type="protein sequence ID" value="MDA3732987.1"/>
    <property type="molecule type" value="Genomic_DNA"/>
</dbReference>
<evidence type="ECO:0000259" key="3">
    <source>
        <dbReference type="Pfam" id="PF04536"/>
    </source>
</evidence>
<dbReference type="RefSeq" id="WP_271012931.1">
    <property type="nucleotide sequence ID" value="NZ_JAQIFT010000058.1"/>
</dbReference>